<feature type="transmembrane region" description="Helical" evidence="6">
    <location>
        <begin position="162"/>
        <end position="184"/>
    </location>
</feature>
<accession>A0ABM4C1A8</accession>
<dbReference type="RefSeq" id="XP_065655334.1">
    <property type="nucleotide sequence ID" value="XM_065799262.1"/>
</dbReference>
<dbReference type="PANTHER" id="PTHR16172">
    <property type="entry name" value="MAJOR FACILITATOR SUPERFAMILY DOMAIN-CONTAINING PROTEIN 6-LIKE"/>
    <property type="match status" value="1"/>
</dbReference>
<feature type="transmembrane region" description="Helical" evidence="6">
    <location>
        <begin position="205"/>
        <end position="223"/>
    </location>
</feature>
<name>A0ABM4C1A8_HYDVU</name>
<evidence type="ECO:0000256" key="4">
    <source>
        <dbReference type="ARBA" id="ARBA00022989"/>
    </source>
</evidence>
<comment type="subcellular location">
    <subcellularLocation>
        <location evidence="1">Membrane</location>
        <topology evidence="1">Multi-pass membrane protein</topology>
    </subcellularLocation>
</comment>
<dbReference type="InterPro" id="IPR024989">
    <property type="entry name" value="MFS_assoc_dom"/>
</dbReference>
<organism evidence="8 9">
    <name type="scientific">Hydra vulgaris</name>
    <name type="common">Hydra</name>
    <name type="synonym">Hydra attenuata</name>
    <dbReference type="NCBI Taxonomy" id="6087"/>
    <lineage>
        <taxon>Eukaryota</taxon>
        <taxon>Metazoa</taxon>
        <taxon>Cnidaria</taxon>
        <taxon>Hydrozoa</taxon>
        <taxon>Hydroidolina</taxon>
        <taxon>Anthoathecata</taxon>
        <taxon>Aplanulata</taxon>
        <taxon>Hydridae</taxon>
        <taxon>Hydra</taxon>
    </lineage>
</organism>
<feature type="transmembrane region" description="Helical" evidence="6">
    <location>
        <begin position="102"/>
        <end position="123"/>
    </location>
</feature>
<dbReference type="Gene3D" id="1.20.1250.20">
    <property type="entry name" value="MFS general substrate transporter like domains"/>
    <property type="match status" value="2"/>
</dbReference>
<feature type="transmembrane region" description="Helical" evidence="6">
    <location>
        <begin position="235"/>
        <end position="256"/>
    </location>
</feature>
<keyword evidence="3 6" id="KW-0812">Transmembrane</keyword>
<evidence type="ECO:0000256" key="1">
    <source>
        <dbReference type="ARBA" id="ARBA00004141"/>
    </source>
</evidence>
<protein>
    <submittedName>
        <fullName evidence="9">Uncharacterized protein LOC105850205</fullName>
    </submittedName>
</protein>
<evidence type="ECO:0000256" key="2">
    <source>
        <dbReference type="ARBA" id="ARBA00005241"/>
    </source>
</evidence>
<feature type="transmembrane region" description="Helical" evidence="6">
    <location>
        <begin position="442"/>
        <end position="463"/>
    </location>
</feature>
<dbReference type="Pfam" id="PF12832">
    <property type="entry name" value="MFS_1_like"/>
    <property type="match status" value="1"/>
</dbReference>
<dbReference type="SUPFAM" id="SSF103473">
    <property type="entry name" value="MFS general substrate transporter"/>
    <property type="match status" value="1"/>
</dbReference>
<keyword evidence="8" id="KW-1185">Reference proteome</keyword>
<feature type="transmembrane region" description="Helical" evidence="6">
    <location>
        <begin position="349"/>
        <end position="370"/>
    </location>
</feature>
<dbReference type="InterPro" id="IPR051717">
    <property type="entry name" value="MFS_MFSD6"/>
</dbReference>
<evidence type="ECO:0000256" key="5">
    <source>
        <dbReference type="ARBA" id="ARBA00023136"/>
    </source>
</evidence>
<evidence type="ECO:0000259" key="7">
    <source>
        <dbReference type="Pfam" id="PF12832"/>
    </source>
</evidence>
<feature type="transmembrane region" description="Helical" evidence="6">
    <location>
        <begin position="283"/>
        <end position="306"/>
    </location>
</feature>
<reference evidence="9" key="1">
    <citation type="submission" date="2025-08" db="UniProtKB">
        <authorList>
            <consortium name="RefSeq"/>
        </authorList>
    </citation>
    <scope>IDENTIFICATION</scope>
</reference>
<evidence type="ECO:0000256" key="3">
    <source>
        <dbReference type="ARBA" id="ARBA00022692"/>
    </source>
</evidence>
<dbReference type="Proteomes" id="UP001652625">
    <property type="component" value="Chromosome 06"/>
</dbReference>
<feature type="transmembrane region" description="Helical" evidence="6">
    <location>
        <begin position="74"/>
        <end position="95"/>
    </location>
</feature>
<feature type="transmembrane region" description="Helical" evidence="6">
    <location>
        <begin position="318"/>
        <end position="337"/>
    </location>
</feature>
<evidence type="ECO:0000313" key="8">
    <source>
        <dbReference type="Proteomes" id="UP001652625"/>
    </source>
</evidence>
<keyword evidence="4 6" id="KW-1133">Transmembrane helix</keyword>
<dbReference type="PANTHER" id="PTHR16172:SF41">
    <property type="entry name" value="MAJOR FACILITATOR SUPERFAMILY DOMAIN-CONTAINING PROTEIN 6-LIKE"/>
    <property type="match status" value="1"/>
</dbReference>
<dbReference type="GeneID" id="105850205"/>
<gene>
    <name evidence="9" type="primary">LOC105850205</name>
</gene>
<sequence>MTSKRIDSPQNDDVKLDSNSTENIQKCDFDKWYYIDKEMIPAKLTYFFTGLERSSASPYFIMFYTSIGLNLKQAGYVFSFSYAGLMVGSIFWGVLADKTRAYRILLFTLYILYGVFALLIPFVSSKIGEKEKNQCPSINKFSNNSTNKTIVDDYSPVSTTTLTYVMATLGFFTSSFSGSIYSYVDAGVIEKIKMSTKRKDFGRQYMFVNIGFAFGALISGEMMDIFPKVKISCYFAVFSVGVIFLIASCICSQYLYKGIIIPSRKEVKSDSFKKDLIQTLTNFEVILFLITTFANGFLYCIYLNYFFLFLKELKATNLLIGLTVGFGSTSGIFVNFFNEKIIKLLRGTFNTIIMCTFLWSVRFFIFYFLINPWLIIPLQLTLHGLCLSLFFSVKSVHLKLISPNSIHSTMFGIIQCLHSGISPIVGSLIGGELYFTFGARNTFLYVCLIALGWTVILCMYIFVKYRTEKNARKLSKSAILNEYPFEDSEYITKF</sequence>
<evidence type="ECO:0000256" key="6">
    <source>
        <dbReference type="SAM" id="Phobius"/>
    </source>
</evidence>
<keyword evidence="5 6" id="KW-0472">Membrane</keyword>
<evidence type="ECO:0000313" key="9">
    <source>
        <dbReference type="RefSeq" id="XP_065655334.1"/>
    </source>
</evidence>
<feature type="domain" description="Major facilitator superfamily associated" evidence="7">
    <location>
        <begin position="43"/>
        <end position="444"/>
    </location>
</feature>
<proteinExistence type="inferred from homology"/>
<comment type="similarity">
    <text evidence="2">Belongs to the major facilitator superfamily. MFSD6 family.</text>
</comment>
<dbReference type="InterPro" id="IPR036259">
    <property type="entry name" value="MFS_trans_sf"/>
</dbReference>